<dbReference type="EMBL" id="QGGV01000002">
    <property type="protein sequence ID" value="PWK57675.1"/>
    <property type="molecule type" value="Genomic_DNA"/>
</dbReference>
<accession>A0A316GBT7</accession>
<evidence type="ECO:0000256" key="2">
    <source>
        <dbReference type="SAM" id="SignalP"/>
    </source>
</evidence>
<keyword evidence="2" id="KW-0732">Signal</keyword>
<organism evidence="3 4">
    <name type="scientific">Silicimonas algicola</name>
    <dbReference type="NCBI Taxonomy" id="1826607"/>
    <lineage>
        <taxon>Bacteria</taxon>
        <taxon>Pseudomonadati</taxon>
        <taxon>Pseudomonadota</taxon>
        <taxon>Alphaproteobacteria</taxon>
        <taxon>Rhodobacterales</taxon>
        <taxon>Paracoccaceae</taxon>
    </lineage>
</organism>
<proteinExistence type="predicted"/>
<dbReference type="AlphaFoldDB" id="A0A316GBT7"/>
<reference evidence="3 4" key="1">
    <citation type="submission" date="2018-05" db="EMBL/GenBank/DDBJ databases">
        <title>Genomic Encyclopedia of Type Strains, Phase IV (KMG-IV): sequencing the most valuable type-strain genomes for metagenomic binning, comparative biology and taxonomic classification.</title>
        <authorList>
            <person name="Goeker M."/>
        </authorList>
    </citation>
    <scope>NUCLEOTIDE SEQUENCE [LARGE SCALE GENOMIC DNA]</scope>
    <source>
        <strain evidence="3 4">DSM 103371</strain>
    </source>
</reference>
<gene>
    <name evidence="3" type="ORF">C8D95_102322</name>
</gene>
<sequence length="199" mass="20991">MRKLTHLFTAAAFYAVAATAACAATFDLTDAARYSMNSFTMAGDDGLTMTVSGGDYDGAARSVSAHKDFGLSVGDVYIDTNEFALFEFSRKVNLTSFMAGFVDSTDGYRVYALVGGLYEMIASGDFGVSNLLGKNTDRATVTLGDTVASTAFAIGVANWWDEFKVRSVSVDPVSEVPLPAGGVLLLSALGLVAVKRRKA</sequence>
<feature type="chain" id="PRO_5016289948" evidence="2">
    <location>
        <begin position="24"/>
        <end position="199"/>
    </location>
</feature>
<keyword evidence="1" id="KW-0812">Transmembrane</keyword>
<keyword evidence="1" id="KW-0472">Membrane</keyword>
<feature type="transmembrane region" description="Helical" evidence="1">
    <location>
        <begin position="176"/>
        <end position="194"/>
    </location>
</feature>
<dbReference type="KEGG" id="salo:EF888_12550"/>
<dbReference type="Proteomes" id="UP000245390">
    <property type="component" value="Unassembled WGS sequence"/>
</dbReference>
<evidence type="ECO:0000256" key="1">
    <source>
        <dbReference type="SAM" id="Phobius"/>
    </source>
</evidence>
<feature type="signal peptide" evidence="2">
    <location>
        <begin position="1"/>
        <end position="23"/>
    </location>
</feature>
<evidence type="ECO:0000313" key="3">
    <source>
        <dbReference type="EMBL" id="PWK57675.1"/>
    </source>
</evidence>
<keyword evidence="4" id="KW-1185">Reference proteome</keyword>
<protein>
    <submittedName>
        <fullName evidence="3">Putative secreted protein</fullName>
    </submittedName>
</protein>
<comment type="caution">
    <text evidence="3">The sequence shown here is derived from an EMBL/GenBank/DDBJ whole genome shotgun (WGS) entry which is preliminary data.</text>
</comment>
<name>A0A316GBT7_9RHOB</name>
<evidence type="ECO:0000313" key="4">
    <source>
        <dbReference type="Proteomes" id="UP000245390"/>
    </source>
</evidence>
<dbReference type="PROSITE" id="PS51257">
    <property type="entry name" value="PROKAR_LIPOPROTEIN"/>
    <property type="match status" value="1"/>
</dbReference>
<keyword evidence="1" id="KW-1133">Transmembrane helix</keyword>
<dbReference type="RefSeq" id="WP_109758268.1">
    <property type="nucleotide sequence ID" value="NZ_CP034588.1"/>
</dbReference>